<evidence type="ECO:0000256" key="22">
    <source>
        <dbReference type="NCBIfam" id="TIGR02071"/>
    </source>
</evidence>
<dbReference type="InterPro" id="IPR028166">
    <property type="entry name" value="UB2H"/>
</dbReference>
<comment type="similarity">
    <text evidence="4 23">In the C-terminal section; belongs to the transpeptidase family.</text>
</comment>
<dbReference type="KEGG" id="hmi:soil367_02600"/>
<dbReference type="InterPro" id="IPR011813">
    <property type="entry name" value="PBP_1b"/>
</dbReference>
<evidence type="ECO:0000256" key="12">
    <source>
        <dbReference type="ARBA" id="ARBA00022801"/>
    </source>
</evidence>
<keyword evidence="13 23" id="KW-0133">Cell shape</keyword>
<evidence type="ECO:0000256" key="18">
    <source>
        <dbReference type="ARBA" id="ARBA00023316"/>
    </source>
</evidence>
<keyword evidence="15 25" id="KW-0472">Membrane</keyword>
<evidence type="ECO:0000256" key="1">
    <source>
        <dbReference type="ARBA" id="ARBA00002624"/>
    </source>
</evidence>
<evidence type="ECO:0000256" key="5">
    <source>
        <dbReference type="ARBA" id="ARBA00007739"/>
    </source>
</evidence>
<evidence type="ECO:0000256" key="2">
    <source>
        <dbReference type="ARBA" id="ARBA00004236"/>
    </source>
</evidence>
<evidence type="ECO:0000256" key="15">
    <source>
        <dbReference type="ARBA" id="ARBA00023136"/>
    </source>
</evidence>
<dbReference type="GO" id="GO:0008658">
    <property type="term" value="F:penicillin binding"/>
    <property type="evidence" value="ECO:0007669"/>
    <property type="project" value="UniProtKB-UniRule"/>
</dbReference>
<accession>A0A4P7XEV6</accession>
<keyword evidence="18 23" id="KW-0961">Cell wall biogenesis/degradation</keyword>
<protein>
    <recommendedName>
        <fullName evidence="6 22">Penicillin-binding protein 1B</fullName>
        <shortName evidence="23">PBP-1b</shortName>
        <shortName evidence="23">PBP1b</shortName>
    </recommendedName>
    <alternativeName>
        <fullName evidence="19 23">Murein polymerase</fullName>
    </alternativeName>
</protein>
<dbReference type="Gene3D" id="3.40.710.10">
    <property type="entry name" value="DD-peptidase/beta-lactamase superfamily"/>
    <property type="match status" value="1"/>
</dbReference>
<dbReference type="PIRSF" id="PIRSF002799">
    <property type="entry name" value="PBP_1b"/>
    <property type="match status" value="1"/>
</dbReference>
<dbReference type="Gene3D" id="1.10.3810.10">
    <property type="entry name" value="Biosynthetic peptidoglycan transglycosylase-like"/>
    <property type="match status" value="1"/>
</dbReference>
<evidence type="ECO:0000256" key="10">
    <source>
        <dbReference type="ARBA" id="ARBA00022676"/>
    </source>
</evidence>
<dbReference type="GO" id="GO:0009002">
    <property type="term" value="F:serine-type D-Ala-D-Ala carboxypeptidase activity"/>
    <property type="evidence" value="ECO:0007669"/>
    <property type="project" value="UniProtKB-EC"/>
</dbReference>
<feature type="domain" description="Penicillin-binding protein transpeptidase" evidence="26">
    <location>
        <begin position="427"/>
        <end position="664"/>
    </location>
</feature>
<dbReference type="GO" id="GO:0006508">
    <property type="term" value="P:proteolysis"/>
    <property type="evidence" value="ECO:0007669"/>
    <property type="project" value="UniProtKB-KW"/>
</dbReference>
<evidence type="ECO:0000259" key="27">
    <source>
        <dbReference type="Pfam" id="PF00912"/>
    </source>
</evidence>
<feature type="active site" description="Acyl-ester intermediate; for transpeptidase activity" evidence="24">
    <location>
        <position position="463"/>
    </location>
</feature>
<gene>
    <name evidence="29" type="primary">mrcB</name>
    <name evidence="29" type="ORF">soil367_02600</name>
</gene>
<dbReference type="SUPFAM" id="SSF53955">
    <property type="entry name" value="Lysozyme-like"/>
    <property type="match status" value="1"/>
</dbReference>
<feature type="domain" description="Glycosyl transferase family 51" evidence="27">
    <location>
        <begin position="161"/>
        <end position="331"/>
    </location>
</feature>
<organism evidence="29 30">
    <name type="scientific">Hydrocarboniclastica marina</name>
    <dbReference type="NCBI Taxonomy" id="2259620"/>
    <lineage>
        <taxon>Bacteria</taxon>
        <taxon>Pseudomonadati</taxon>
        <taxon>Pseudomonadota</taxon>
        <taxon>Gammaproteobacteria</taxon>
        <taxon>Alteromonadales</taxon>
        <taxon>Alteromonadaceae</taxon>
        <taxon>Hydrocarboniclastica</taxon>
    </lineage>
</organism>
<feature type="transmembrane region" description="Helical" evidence="25">
    <location>
        <begin position="21"/>
        <end position="39"/>
    </location>
</feature>
<evidence type="ECO:0000256" key="8">
    <source>
        <dbReference type="ARBA" id="ARBA00022645"/>
    </source>
</evidence>
<dbReference type="EMBL" id="CP031093">
    <property type="protein sequence ID" value="QCF24924.1"/>
    <property type="molecule type" value="Genomic_DNA"/>
</dbReference>
<dbReference type="PANTHER" id="PTHR32282:SF11">
    <property type="entry name" value="PENICILLIN-BINDING PROTEIN 1B"/>
    <property type="match status" value="1"/>
</dbReference>
<dbReference type="InterPro" id="IPR012338">
    <property type="entry name" value="Beta-lactam/transpept-like"/>
</dbReference>
<evidence type="ECO:0000256" key="13">
    <source>
        <dbReference type="ARBA" id="ARBA00022960"/>
    </source>
</evidence>
<comment type="catalytic activity">
    <reaction evidence="21">
        <text>[GlcNAc-(1-&gt;4)-Mur2Ac(oyl-L-Ala-gamma-D-Glu-L-Lys-D-Ala-D-Ala)](n)-di-trans,octa-cis-undecaprenyl diphosphate + beta-D-GlcNAc-(1-&gt;4)-Mur2Ac(oyl-L-Ala-gamma-D-Glu-L-Lys-D-Ala-D-Ala)-di-trans,octa-cis-undecaprenyl diphosphate = [GlcNAc-(1-&gt;4)-Mur2Ac(oyl-L-Ala-gamma-D-Glu-L-Lys-D-Ala-D-Ala)](n+1)-di-trans,octa-cis-undecaprenyl diphosphate + di-trans,octa-cis-undecaprenyl diphosphate + H(+)</text>
        <dbReference type="Rhea" id="RHEA:23708"/>
        <dbReference type="Rhea" id="RHEA-COMP:9602"/>
        <dbReference type="Rhea" id="RHEA-COMP:9603"/>
        <dbReference type="ChEBI" id="CHEBI:15378"/>
        <dbReference type="ChEBI" id="CHEBI:58405"/>
        <dbReference type="ChEBI" id="CHEBI:60033"/>
        <dbReference type="ChEBI" id="CHEBI:78435"/>
        <dbReference type="EC" id="2.4.99.28"/>
    </reaction>
</comment>
<dbReference type="Pfam" id="PF14814">
    <property type="entry name" value="UB2H"/>
    <property type="match status" value="1"/>
</dbReference>
<keyword evidence="16" id="KW-0046">Antibiotic resistance</keyword>
<dbReference type="GO" id="GO:0009252">
    <property type="term" value="P:peptidoglycan biosynthetic process"/>
    <property type="evidence" value="ECO:0007669"/>
    <property type="project" value="UniProtKB-UniRule"/>
</dbReference>
<evidence type="ECO:0000256" key="17">
    <source>
        <dbReference type="ARBA" id="ARBA00023268"/>
    </source>
</evidence>
<evidence type="ECO:0000256" key="25">
    <source>
        <dbReference type="SAM" id="Phobius"/>
    </source>
</evidence>
<evidence type="ECO:0000256" key="9">
    <source>
        <dbReference type="ARBA" id="ARBA00022670"/>
    </source>
</evidence>
<dbReference type="InterPro" id="IPR023346">
    <property type="entry name" value="Lysozyme-like_dom_sf"/>
</dbReference>
<dbReference type="GO" id="GO:0005886">
    <property type="term" value="C:plasma membrane"/>
    <property type="evidence" value="ECO:0007669"/>
    <property type="project" value="UniProtKB-SubCell"/>
</dbReference>
<name>A0A4P7XEV6_9ALTE</name>
<dbReference type="Gene3D" id="3.30.2060.10">
    <property type="entry name" value="Penicillin-binding protein 1b domain"/>
    <property type="match status" value="1"/>
</dbReference>
<keyword evidence="17" id="KW-0511">Multifunctional enzyme</keyword>
<dbReference type="SUPFAM" id="SSF56601">
    <property type="entry name" value="beta-lactamase/transpeptidase-like"/>
    <property type="match status" value="1"/>
</dbReference>
<dbReference type="InterPro" id="IPR001460">
    <property type="entry name" value="PCN-bd_Tpept"/>
</dbReference>
<dbReference type="NCBIfam" id="TIGR02071">
    <property type="entry name" value="PBP_1b"/>
    <property type="match status" value="1"/>
</dbReference>
<dbReference type="GO" id="GO:0008360">
    <property type="term" value="P:regulation of cell shape"/>
    <property type="evidence" value="ECO:0007669"/>
    <property type="project" value="UniProtKB-UniRule"/>
</dbReference>
<evidence type="ECO:0000256" key="14">
    <source>
        <dbReference type="ARBA" id="ARBA00022984"/>
    </source>
</evidence>
<dbReference type="AlphaFoldDB" id="A0A4P7XEV6"/>
<keyword evidence="25" id="KW-1133">Transmembrane helix</keyword>
<dbReference type="GO" id="GO:0030288">
    <property type="term" value="C:outer membrane-bounded periplasmic space"/>
    <property type="evidence" value="ECO:0007669"/>
    <property type="project" value="TreeGrafter"/>
</dbReference>
<dbReference type="Pfam" id="PF00912">
    <property type="entry name" value="Transgly"/>
    <property type="match status" value="1"/>
</dbReference>
<keyword evidence="12" id="KW-0378">Hydrolase</keyword>
<comment type="similarity">
    <text evidence="5 23">In the N-terminal section; belongs to the glycosyltransferase 51 family.</text>
</comment>
<keyword evidence="14 23" id="KW-0573">Peptidoglycan synthesis</keyword>
<keyword evidence="9" id="KW-0645">Protease</keyword>
<dbReference type="UniPathway" id="UPA00219"/>
<dbReference type="Proteomes" id="UP000298049">
    <property type="component" value="Chromosome"/>
</dbReference>
<dbReference type="InterPro" id="IPR001264">
    <property type="entry name" value="Glyco_trans_51"/>
</dbReference>
<evidence type="ECO:0000256" key="4">
    <source>
        <dbReference type="ARBA" id="ARBA00007090"/>
    </source>
</evidence>
<evidence type="ECO:0000256" key="24">
    <source>
        <dbReference type="PIRSR" id="PIRSR002799-1"/>
    </source>
</evidence>
<feature type="domain" description="Bifunctional transglycosylase second" evidence="28">
    <location>
        <begin position="66"/>
        <end position="148"/>
    </location>
</feature>
<dbReference type="InterPro" id="IPR036950">
    <property type="entry name" value="PBP_transglycosylase"/>
</dbReference>
<keyword evidence="10 23" id="KW-0328">Glycosyltransferase</keyword>
<evidence type="ECO:0000313" key="29">
    <source>
        <dbReference type="EMBL" id="QCF24924.1"/>
    </source>
</evidence>
<reference evidence="29 30" key="1">
    <citation type="submission" date="2018-07" db="EMBL/GenBank/DDBJ databases">
        <title>Marsedoiliclastica nanhaica gen. nov. sp. nov., a novel marine hydrocarbonoclastic bacterium isolated from an in-situ enriched hydrocarbon-degrading consortium in deep-sea sediment.</title>
        <authorList>
            <person name="Dong C."/>
            <person name="Ma T."/>
            <person name="Liu R."/>
            <person name="Shao Z."/>
        </authorList>
    </citation>
    <scope>NUCLEOTIDE SEQUENCE [LARGE SCALE GENOMIC DNA]</scope>
    <source>
        <strain evidence="30">soil36-7</strain>
    </source>
</reference>
<comment type="pathway">
    <text evidence="3 23">Cell wall biogenesis; peptidoglycan biosynthesis.</text>
</comment>
<keyword evidence="30" id="KW-1185">Reference proteome</keyword>
<dbReference type="GO" id="GO:0009274">
    <property type="term" value="C:peptidoglycan-based cell wall"/>
    <property type="evidence" value="ECO:0007669"/>
    <property type="project" value="UniProtKB-UniRule"/>
</dbReference>
<feature type="active site" description="Proton donor; for transglycosylase activity" evidence="24">
    <location>
        <position position="185"/>
    </location>
</feature>
<keyword evidence="7" id="KW-1003">Cell membrane</keyword>
<evidence type="ECO:0000259" key="26">
    <source>
        <dbReference type="Pfam" id="PF00905"/>
    </source>
</evidence>
<comment type="function">
    <text evidence="1 23">Cell wall formation. Synthesis of cross-linked peptidoglycan from the lipid intermediates. The enzyme has a penicillin-insensitive transglycosylase N-terminal domain (formation of linear glycan strands) and a penicillin-sensitive transpeptidase C-terminal domain (cross-linking of the peptide subunits).</text>
</comment>
<dbReference type="PANTHER" id="PTHR32282">
    <property type="entry name" value="BINDING PROTEIN TRANSPEPTIDASE, PUTATIVE-RELATED"/>
    <property type="match status" value="1"/>
</dbReference>
<sequence>MTRSRSPRSRKNSRTSGFRRGLWRLALVALAGLAAWLVYLDAVVTSKFEGRRWEIPSRVYARPLELYEGAPVNAEALAAELQLLGYNAVPTVDDPGEYRRQGSRFTLQTRDFRFPDALEPSRRLQVTLAEDRVESMRVLSGSPEAIVRVDPVQIGGIYPNHGEDRVLVKLDQAPPFLRDALITVEDRDFDRHWGISLSGIARAAWANLQAGRVTQGGSTLTQQLVKNLYLSRDQTISRKVNEALMAILLDLHYSKDEILETYLNEVYLGQSGARSINGFGLASQFYFSRSFQRLELHHVALLVAMVKGPSYYDPRRHPQRALERRNLVLDMLAEHGVVPARQAQEARTRPLGVVDRGRYSDNRYPAFVDLVRRHLARDYQQADLQSEGLRIFTTLDPQVQAAAEKAVSETLEVLDPRESEAPLQAAAIFTGKENGEVTAVVGDRDPRFAGFNRALDANRSIGSLAKPMVYLTALAQPEKYTLMTPVKDEPFRLVFNNGDEWAPKNYSGQYHGQVPLHEALSHSYNLATVRLGLDVGIAEVTETFRDLGFEKPLTPYPSLFLGATTMAPIDVAELFQSIAASGFTVPLRTIREVTTSEGETLSRYDLEIEQRFSPQAMHLLHYAMQEVMREGTGRSVYNYVPSSLNLAGKTGTTDDGRDTWFAGFSGDHLGVVWLGRDGNAPTSLTGASGAMRVFGRVMGAIPQHSFSPIVPDGVAYYWVDPTVPAVTEEGCEGAVFLPFIEGSQPEKTINCDGSVTGRIKGWLNGWFD</sequence>
<keyword evidence="8" id="KW-0121">Carboxypeptidase</keyword>
<dbReference type="GO" id="GO:0008955">
    <property type="term" value="F:peptidoglycan glycosyltransferase activity"/>
    <property type="evidence" value="ECO:0007669"/>
    <property type="project" value="UniProtKB-UniRule"/>
</dbReference>
<comment type="catalytic activity">
    <reaction evidence="20">
        <text>Preferential cleavage: (Ac)2-L-Lys-D-Ala-|-D-Ala. Also transpeptidation of peptidyl-alanyl moieties that are N-acyl substituents of D-alanine.</text>
        <dbReference type="EC" id="3.4.16.4"/>
    </reaction>
</comment>
<dbReference type="InterPro" id="IPR050396">
    <property type="entry name" value="Glycosyltr_51/Transpeptidase"/>
</dbReference>
<evidence type="ECO:0000256" key="21">
    <source>
        <dbReference type="ARBA" id="ARBA00049902"/>
    </source>
</evidence>
<keyword evidence="11 23" id="KW-0808">Transferase</keyword>
<comment type="subcellular location">
    <subcellularLocation>
        <location evidence="2">Cell membrane</location>
    </subcellularLocation>
</comment>
<proteinExistence type="inferred from homology"/>
<evidence type="ECO:0000256" key="11">
    <source>
        <dbReference type="ARBA" id="ARBA00022679"/>
    </source>
</evidence>
<dbReference type="GO" id="GO:0071555">
    <property type="term" value="P:cell wall organization"/>
    <property type="evidence" value="ECO:0007669"/>
    <property type="project" value="UniProtKB-UniRule"/>
</dbReference>
<dbReference type="Pfam" id="PF00905">
    <property type="entry name" value="Transpeptidase"/>
    <property type="match status" value="1"/>
</dbReference>
<evidence type="ECO:0000256" key="6">
    <source>
        <dbReference type="ARBA" id="ARBA00018637"/>
    </source>
</evidence>
<evidence type="ECO:0000256" key="23">
    <source>
        <dbReference type="PIRNR" id="PIRNR002799"/>
    </source>
</evidence>
<evidence type="ECO:0000259" key="28">
    <source>
        <dbReference type="Pfam" id="PF14814"/>
    </source>
</evidence>
<evidence type="ECO:0000256" key="20">
    <source>
        <dbReference type="ARBA" id="ARBA00034000"/>
    </source>
</evidence>
<evidence type="ECO:0000256" key="16">
    <source>
        <dbReference type="ARBA" id="ARBA00023251"/>
    </source>
</evidence>
<evidence type="ECO:0000256" key="19">
    <source>
        <dbReference type="ARBA" id="ARBA00032454"/>
    </source>
</evidence>
<dbReference type="RefSeq" id="WP_136546626.1">
    <property type="nucleotide sequence ID" value="NZ_CP031093.1"/>
</dbReference>
<keyword evidence="25" id="KW-0812">Transmembrane</keyword>
<evidence type="ECO:0000256" key="3">
    <source>
        <dbReference type="ARBA" id="ARBA00004752"/>
    </source>
</evidence>
<evidence type="ECO:0000313" key="30">
    <source>
        <dbReference type="Proteomes" id="UP000298049"/>
    </source>
</evidence>
<evidence type="ECO:0000256" key="7">
    <source>
        <dbReference type="ARBA" id="ARBA00022475"/>
    </source>
</evidence>
<dbReference type="GO" id="GO:0046677">
    <property type="term" value="P:response to antibiotic"/>
    <property type="evidence" value="ECO:0007669"/>
    <property type="project" value="UniProtKB-UniRule"/>
</dbReference>
<dbReference type="OrthoDB" id="9766909at2"/>